<name>A0A2T3ZHP5_TRIA4</name>
<protein>
    <submittedName>
        <fullName evidence="1">Uncharacterized protein</fullName>
    </submittedName>
</protein>
<dbReference type="OrthoDB" id="1577640at2759"/>
<organism evidence="1 2">
    <name type="scientific">Trichoderma asperellum (strain ATCC 204424 / CBS 433.97 / NBRC 101777)</name>
    <dbReference type="NCBI Taxonomy" id="1042311"/>
    <lineage>
        <taxon>Eukaryota</taxon>
        <taxon>Fungi</taxon>
        <taxon>Dikarya</taxon>
        <taxon>Ascomycota</taxon>
        <taxon>Pezizomycotina</taxon>
        <taxon>Sordariomycetes</taxon>
        <taxon>Hypocreomycetidae</taxon>
        <taxon>Hypocreales</taxon>
        <taxon>Hypocreaceae</taxon>
        <taxon>Trichoderma</taxon>
    </lineage>
</organism>
<dbReference type="AlphaFoldDB" id="A0A2T3ZHP5"/>
<evidence type="ECO:0000313" key="2">
    <source>
        <dbReference type="Proteomes" id="UP000240493"/>
    </source>
</evidence>
<keyword evidence="2" id="KW-1185">Reference proteome</keyword>
<accession>A0A2T3ZHP5</accession>
<sequence length="465" mass="51422">MPPPPGCPETLRIPGTGFAHPLPSAPIKPPIPPFPTNFRQEAKNIEVQLPPLVAGALVAAFAKALADGLSNELLSHYYFPDRRIQVNLDRVLDRLISVFVRQLWDELFLFYHDPDHGGSGPQLSRQVSLLFDGPIRQLVLVLNGPETARCILDKLGPGLSKRPVTWSTNTKGIDFPLALQLLCGFWHREFADQSPGGNPDEIARALHTLITTGNAAKNLINEMRRVLLSPHFVQIHFAESAIWDIVLRRPGPPPSDGFHIVQFKYECQLFDPQGNFGDLSHVRLGALPVVTGTSTEHNCTTISEYIQKQWPKCGSIILGCIEEAHKNATSSLLRGDEFSGMSVWDGSDGKGAHCPGLRFIHIETEGSWIRMSVSAWMHTLIEVFQQMSWFCAALSTSPFQGSVAESTTDVSNWTYMDGNVYIDCSLNHSPILEGDSLPWLQYLPRTVIASGFPLHEGSSEALMTM</sequence>
<dbReference type="EMBL" id="KZ679258">
    <property type="protein sequence ID" value="PTB44326.1"/>
    <property type="molecule type" value="Genomic_DNA"/>
</dbReference>
<reference evidence="1 2" key="1">
    <citation type="submission" date="2016-07" db="EMBL/GenBank/DDBJ databases">
        <title>Multiple horizontal gene transfer events from other fungi enriched the ability of initially mycotrophic Trichoderma (Ascomycota) to feed on dead plant biomass.</title>
        <authorList>
            <consortium name="DOE Joint Genome Institute"/>
            <person name="Aerts A."/>
            <person name="Atanasova L."/>
            <person name="Chenthamara K."/>
            <person name="Zhang J."/>
            <person name="Grujic M."/>
            <person name="Henrissat B."/>
            <person name="Kuo A."/>
            <person name="Salamov A."/>
            <person name="Lipzen A."/>
            <person name="Labutti K."/>
            <person name="Barry K."/>
            <person name="Miao Y."/>
            <person name="Rahimi M.J."/>
            <person name="Shen Q."/>
            <person name="Grigoriev I.V."/>
            <person name="Kubicek C.P."/>
            <person name="Druzhinina I.S."/>
        </authorList>
    </citation>
    <scope>NUCLEOTIDE SEQUENCE [LARGE SCALE GENOMIC DNA]</scope>
    <source>
        <strain evidence="1 2">CBS 433.97</strain>
    </source>
</reference>
<evidence type="ECO:0000313" key="1">
    <source>
        <dbReference type="EMBL" id="PTB44326.1"/>
    </source>
</evidence>
<gene>
    <name evidence="1" type="ORF">M441DRAFT_133320</name>
</gene>
<dbReference type="Proteomes" id="UP000240493">
    <property type="component" value="Unassembled WGS sequence"/>
</dbReference>
<proteinExistence type="predicted"/>